<name>A0A8T1K907_9STRA</name>
<protein>
    <submittedName>
        <fullName evidence="2">Uncharacterized protein</fullName>
    </submittedName>
</protein>
<dbReference type="EMBL" id="RCML01000713">
    <property type="protein sequence ID" value="KAG2970633.1"/>
    <property type="molecule type" value="Genomic_DNA"/>
</dbReference>
<feature type="region of interest" description="Disordered" evidence="1">
    <location>
        <begin position="1"/>
        <end position="79"/>
    </location>
</feature>
<comment type="caution">
    <text evidence="2">The sequence shown here is derived from an EMBL/GenBank/DDBJ whole genome shotgun (WGS) entry which is preliminary data.</text>
</comment>
<evidence type="ECO:0000256" key="1">
    <source>
        <dbReference type="SAM" id="MobiDB-lite"/>
    </source>
</evidence>
<reference evidence="2" key="1">
    <citation type="submission" date="2018-10" db="EMBL/GenBank/DDBJ databases">
        <title>Effector identification in a new, highly contiguous assembly of the strawberry crown rot pathogen Phytophthora cactorum.</title>
        <authorList>
            <person name="Armitage A.D."/>
            <person name="Nellist C.F."/>
            <person name="Bates H."/>
            <person name="Vickerstaff R.J."/>
            <person name="Harrison R.J."/>
        </authorList>
    </citation>
    <scope>NUCLEOTIDE SEQUENCE</scope>
    <source>
        <strain evidence="2">P415</strain>
    </source>
</reference>
<gene>
    <name evidence="2" type="ORF">PC118_g16757</name>
</gene>
<dbReference type="AlphaFoldDB" id="A0A8T1K907"/>
<dbReference type="Proteomes" id="UP000697107">
    <property type="component" value="Unassembled WGS sequence"/>
</dbReference>
<evidence type="ECO:0000313" key="2">
    <source>
        <dbReference type="EMBL" id="KAG2970633.1"/>
    </source>
</evidence>
<accession>A0A8T1K907</accession>
<sequence length="108" mass="12927">MARSRPGTYRYEDNEVKKRMGTPTRRRRTTTTLPRTHMEREDENSDVVKKGKTPTRRREMRVPTRMRKMRDPTQRSRAADRCLVVSERLFWSTAHTKQADTTTSFWPL</sequence>
<proteinExistence type="predicted"/>
<evidence type="ECO:0000313" key="3">
    <source>
        <dbReference type="Proteomes" id="UP000697107"/>
    </source>
</evidence>
<organism evidence="2 3">
    <name type="scientific">Phytophthora cactorum</name>
    <dbReference type="NCBI Taxonomy" id="29920"/>
    <lineage>
        <taxon>Eukaryota</taxon>
        <taxon>Sar</taxon>
        <taxon>Stramenopiles</taxon>
        <taxon>Oomycota</taxon>
        <taxon>Peronosporomycetes</taxon>
        <taxon>Peronosporales</taxon>
        <taxon>Peronosporaceae</taxon>
        <taxon>Phytophthora</taxon>
    </lineage>
</organism>
<feature type="compositionally biased region" description="Basic and acidic residues" evidence="1">
    <location>
        <begin position="69"/>
        <end position="79"/>
    </location>
</feature>